<reference evidence="2" key="1">
    <citation type="journal article" date="2024" name="Front. Bioeng. Biotechnol.">
        <title>Genome-scale model development and genomic sequencing of the oleaginous clade Lipomyces.</title>
        <authorList>
            <person name="Czajka J.J."/>
            <person name="Han Y."/>
            <person name="Kim J."/>
            <person name="Mondo S.J."/>
            <person name="Hofstad B.A."/>
            <person name="Robles A."/>
            <person name="Haridas S."/>
            <person name="Riley R."/>
            <person name="LaButti K."/>
            <person name="Pangilinan J."/>
            <person name="Andreopoulos W."/>
            <person name="Lipzen A."/>
            <person name="Yan J."/>
            <person name="Wang M."/>
            <person name="Ng V."/>
            <person name="Grigoriev I.V."/>
            <person name="Spatafora J.W."/>
            <person name="Magnuson J.K."/>
            <person name="Baker S.E."/>
            <person name="Pomraning K.R."/>
        </authorList>
    </citation>
    <scope>NUCLEOTIDE SEQUENCE [LARGE SCALE GENOMIC DNA]</scope>
    <source>
        <strain evidence="2">CBS 7786</strain>
    </source>
</reference>
<dbReference type="EMBL" id="MU971365">
    <property type="protein sequence ID" value="KAK9237704.1"/>
    <property type="molecule type" value="Genomic_DNA"/>
</dbReference>
<dbReference type="Proteomes" id="UP001433508">
    <property type="component" value="Unassembled WGS sequence"/>
</dbReference>
<accession>A0ACC3T2S0</accession>
<sequence>MLTPRIQRLALGREYAQPSTPPSINSDHQNESAIEGRKRYRRAKQAQRDVFAKAKERLLLDVAGAEQQDLMELMAWLISCGSLITCAVLLWPVQSIKGMIGTYKMTEDMTYVEFMKLFWRDCPTVMELFAGLPGHLLYRSVELAGDGVRVLALKTLQMFRSEGASGGRLLLAADLVLRGVAWLSSYPILEFYNLQRLRIEPADRILPSRSIFRGAYSYSFLRENSSRLIGTASLMAFGSILAESLYNVLDSLCFSTGGSNDQIVKVVTQDLSRSLLSPILSIVVAPVDFIFYRYLARRTLPDHRNIYQIWEMGNWRLIAEALAVETFAGWSMAGFSFWMFVRSYRRMYSKSSKRTE</sequence>
<evidence type="ECO:0000313" key="1">
    <source>
        <dbReference type="EMBL" id="KAK9237704.1"/>
    </source>
</evidence>
<organism evidence="1 2">
    <name type="scientific">Lipomyces kononenkoae</name>
    <name type="common">Yeast</name>
    <dbReference type="NCBI Taxonomy" id="34357"/>
    <lineage>
        <taxon>Eukaryota</taxon>
        <taxon>Fungi</taxon>
        <taxon>Dikarya</taxon>
        <taxon>Ascomycota</taxon>
        <taxon>Saccharomycotina</taxon>
        <taxon>Lipomycetes</taxon>
        <taxon>Lipomycetales</taxon>
        <taxon>Lipomycetaceae</taxon>
        <taxon>Lipomyces</taxon>
    </lineage>
</organism>
<evidence type="ECO:0000313" key="2">
    <source>
        <dbReference type="Proteomes" id="UP001433508"/>
    </source>
</evidence>
<protein>
    <submittedName>
        <fullName evidence="1">Uncharacterized protein</fullName>
    </submittedName>
</protein>
<proteinExistence type="predicted"/>
<name>A0ACC3T2S0_LIPKO</name>
<keyword evidence="2" id="KW-1185">Reference proteome</keyword>
<comment type="caution">
    <text evidence="1">The sequence shown here is derived from an EMBL/GenBank/DDBJ whole genome shotgun (WGS) entry which is preliminary data.</text>
</comment>
<gene>
    <name evidence="1" type="ORF">V1525DRAFT_147763</name>
</gene>